<reference evidence="6 7" key="1">
    <citation type="submission" date="2018-10" db="EMBL/GenBank/DDBJ databases">
        <title>Genomic Encyclopedia of Archaeal and Bacterial Type Strains, Phase II (KMG-II): from individual species to whole genera.</title>
        <authorList>
            <person name="Goeker M."/>
        </authorList>
    </citation>
    <scope>NUCLEOTIDE SEQUENCE [LARGE SCALE GENOMIC DNA]</scope>
    <source>
        <strain evidence="6 7">DSM 18602</strain>
    </source>
</reference>
<dbReference type="EMBL" id="RBKU01000001">
    <property type="protein sequence ID" value="RKR81845.1"/>
    <property type="molecule type" value="Genomic_DNA"/>
</dbReference>
<comment type="caution">
    <text evidence="6">The sequence shown here is derived from an EMBL/GenBank/DDBJ whole genome shotgun (WGS) entry which is preliminary data.</text>
</comment>
<dbReference type="Gene3D" id="3.20.170.30">
    <property type="match status" value="1"/>
</dbReference>
<proteinExistence type="inferred from homology"/>
<keyword evidence="3 5" id="KW-0520">NAD</keyword>
<dbReference type="InterPro" id="IPR022928">
    <property type="entry name" value="RNA_2'-PTrans_KptA"/>
</dbReference>
<dbReference type="Gene3D" id="1.10.10.970">
    <property type="entry name" value="RNA 2'-phosphotransferase, Tpt1/KptA family, N-terminal domain"/>
    <property type="match status" value="1"/>
</dbReference>
<dbReference type="InterPro" id="IPR042080">
    <property type="entry name" value="RNA_2'-PTrans_N"/>
</dbReference>
<protein>
    <recommendedName>
        <fullName evidence="5">Probable RNA 2'-phosphotransferase</fullName>
        <ecNumber evidence="5">2.7.1.-</ecNumber>
    </recommendedName>
</protein>
<evidence type="ECO:0000256" key="1">
    <source>
        <dbReference type="ARBA" id="ARBA00009836"/>
    </source>
</evidence>
<dbReference type="InterPro" id="IPR042081">
    <property type="entry name" value="RNA_2'-PTrans_C"/>
</dbReference>
<dbReference type="AlphaFoldDB" id="A0A495IYR4"/>
<gene>
    <name evidence="5" type="primary">kptA</name>
    <name evidence="6" type="ORF">BDD43_2005</name>
</gene>
<evidence type="ECO:0000313" key="6">
    <source>
        <dbReference type="EMBL" id="RKR81845.1"/>
    </source>
</evidence>
<dbReference type="PANTHER" id="PTHR12684">
    <property type="entry name" value="PUTATIVE PHOSPHOTRANSFERASE"/>
    <property type="match status" value="1"/>
</dbReference>
<dbReference type="GO" id="GO:0000215">
    <property type="term" value="F:tRNA 2'-phosphotransferase activity"/>
    <property type="evidence" value="ECO:0007669"/>
    <property type="project" value="TreeGrafter"/>
</dbReference>
<evidence type="ECO:0000256" key="4">
    <source>
        <dbReference type="ARBA" id="ARBA00025212"/>
    </source>
</evidence>
<evidence type="ECO:0000313" key="7">
    <source>
        <dbReference type="Proteomes" id="UP000268007"/>
    </source>
</evidence>
<comment type="similarity">
    <text evidence="1 5">Belongs to the KptA/TPT1 family.</text>
</comment>
<dbReference type="Pfam" id="PF01885">
    <property type="entry name" value="PTS_2-RNA"/>
    <property type="match status" value="1"/>
</dbReference>
<keyword evidence="2 5" id="KW-0808">Transferase</keyword>
<evidence type="ECO:0000256" key="5">
    <source>
        <dbReference type="HAMAP-Rule" id="MF_00299"/>
    </source>
</evidence>
<organism evidence="6 7">
    <name type="scientific">Mucilaginibacter gracilis</name>
    <dbReference type="NCBI Taxonomy" id="423350"/>
    <lineage>
        <taxon>Bacteria</taxon>
        <taxon>Pseudomonadati</taxon>
        <taxon>Bacteroidota</taxon>
        <taxon>Sphingobacteriia</taxon>
        <taxon>Sphingobacteriales</taxon>
        <taxon>Sphingobacteriaceae</taxon>
        <taxon>Mucilaginibacter</taxon>
    </lineage>
</organism>
<dbReference type="EC" id="2.7.1.-" evidence="5"/>
<dbReference type="NCBIfam" id="NF002014">
    <property type="entry name" value="PRK00819.1-4"/>
    <property type="match status" value="1"/>
</dbReference>
<dbReference type="SUPFAM" id="SSF56399">
    <property type="entry name" value="ADP-ribosylation"/>
    <property type="match status" value="1"/>
</dbReference>
<dbReference type="GO" id="GO:0003950">
    <property type="term" value="F:NAD+ poly-ADP-ribosyltransferase activity"/>
    <property type="evidence" value="ECO:0007669"/>
    <property type="project" value="InterPro"/>
</dbReference>
<dbReference type="GO" id="GO:0006388">
    <property type="term" value="P:tRNA splicing, via endonucleolytic cleavage and ligation"/>
    <property type="evidence" value="ECO:0007669"/>
    <property type="project" value="UniProtKB-UniRule"/>
</dbReference>
<accession>A0A495IYR4</accession>
<keyword evidence="7" id="KW-1185">Reference proteome</keyword>
<evidence type="ECO:0000256" key="2">
    <source>
        <dbReference type="ARBA" id="ARBA00022679"/>
    </source>
</evidence>
<dbReference type="HAMAP" id="MF_00299">
    <property type="entry name" value="KptA"/>
    <property type="match status" value="1"/>
</dbReference>
<evidence type="ECO:0000256" key="3">
    <source>
        <dbReference type="ARBA" id="ARBA00023027"/>
    </source>
</evidence>
<dbReference type="InterPro" id="IPR002745">
    <property type="entry name" value="Ptrans_KptA/Tpt1"/>
</dbReference>
<dbReference type="RefSeq" id="WP_246001521.1">
    <property type="nucleotide sequence ID" value="NZ_RBKU01000001.1"/>
</dbReference>
<dbReference type="Proteomes" id="UP000268007">
    <property type="component" value="Unassembled WGS sequence"/>
</dbReference>
<dbReference type="PANTHER" id="PTHR12684:SF2">
    <property type="entry name" value="TRNA 2'-PHOSPHOTRANSFERASE 1"/>
    <property type="match status" value="1"/>
</dbReference>
<name>A0A495IYR4_9SPHI</name>
<sequence length="194" mass="22056">MSTFIVENLSEAMNEKETTATNKFLSLVLRHQPQLIGIDLDEQGWVNVNELLEQANAYGHHLDLELLNHVVETSSKKRFAFDENRQKIRASQGHSIDVELGYEAQIPPDVLYHGTGEKSVAAIQNTGLEKRSRQHVHLSKDIETAIQVGSRHGKPAIFNVLSGEMYKEGYIFYLSENRVWLTDRVPARFLNLNT</sequence>
<comment type="function">
    <text evidence="4 5">Removes the 2'-phosphate from RNA via an intermediate in which the phosphate is ADP-ribosylated by NAD followed by a presumed transesterification to release the RNA and generate ADP-ribose 1''-2''-cyclic phosphate (APPR&gt;P). May function as an ADP-ribosylase.</text>
</comment>